<keyword evidence="3" id="KW-1185">Reference proteome</keyword>
<dbReference type="EMBL" id="CP001279">
    <property type="protein sequence ID" value="ACM93359.1"/>
    <property type="molecule type" value="Genomic_DNA"/>
</dbReference>
<dbReference type="SUPFAM" id="SSF54523">
    <property type="entry name" value="Pili subunits"/>
    <property type="match status" value="1"/>
</dbReference>
<keyword evidence="1" id="KW-0472">Membrane</keyword>
<protein>
    <submittedName>
        <fullName evidence="2">Transformation system protein</fullName>
    </submittedName>
</protein>
<evidence type="ECO:0000313" key="2">
    <source>
        <dbReference type="EMBL" id="ACM93359.1"/>
    </source>
</evidence>
<dbReference type="Gene3D" id="3.30.700.10">
    <property type="entry name" value="Glycoprotein, Type 4 Pilin"/>
    <property type="match status" value="1"/>
</dbReference>
<keyword evidence="1" id="KW-1133">Transmembrane helix</keyword>
<keyword evidence="1" id="KW-0812">Transmembrane</keyword>
<dbReference type="Pfam" id="PF07963">
    <property type="entry name" value="N_methyl"/>
    <property type="match status" value="1"/>
</dbReference>
<dbReference type="Proteomes" id="UP000000448">
    <property type="component" value="Chromosome"/>
</dbReference>
<name>B9L7V3_NAUPA</name>
<dbReference type="InterPro" id="IPR012902">
    <property type="entry name" value="N_methyl_site"/>
</dbReference>
<dbReference type="InterPro" id="IPR045584">
    <property type="entry name" value="Pilin-like"/>
</dbReference>
<dbReference type="AlphaFoldDB" id="B9L7V3"/>
<dbReference type="RefSeq" id="WP_015902411.1">
    <property type="nucleotide sequence ID" value="NC_012115.1"/>
</dbReference>
<dbReference type="eggNOG" id="COG2165">
    <property type="taxonomic scope" value="Bacteria"/>
</dbReference>
<evidence type="ECO:0000256" key="1">
    <source>
        <dbReference type="SAM" id="Phobius"/>
    </source>
</evidence>
<sequence>MKKSFTLLELLFVIVIIGILSAVVTVKFFSFKTKKFCDIYH</sequence>
<organism evidence="2 3">
    <name type="scientific">Nautilia profundicola (strain ATCC BAA-1463 / DSM 18972 / AmH)</name>
    <dbReference type="NCBI Taxonomy" id="598659"/>
    <lineage>
        <taxon>Bacteria</taxon>
        <taxon>Pseudomonadati</taxon>
        <taxon>Campylobacterota</taxon>
        <taxon>Epsilonproteobacteria</taxon>
        <taxon>Nautiliales</taxon>
        <taxon>Nautiliaceae</taxon>
        <taxon>Nautilia</taxon>
    </lineage>
</organism>
<dbReference type="KEGG" id="nam:NAMH_0288"/>
<dbReference type="NCBIfam" id="TIGR02532">
    <property type="entry name" value="IV_pilin_GFxxxE"/>
    <property type="match status" value="1"/>
</dbReference>
<feature type="transmembrane region" description="Helical" evidence="1">
    <location>
        <begin position="6"/>
        <end position="26"/>
    </location>
</feature>
<proteinExistence type="predicted"/>
<reference evidence="2 3" key="1">
    <citation type="journal article" date="2009" name="PLoS Genet.">
        <title>Adaptations to submarine hydrothermal environments exemplified by the genome of Nautilia profundicola.</title>
        <authorList>
            <person name="Campbell B.J."/>
            <person name="Smith J.L."/>
            <person name="Hanson T.E."/>
            <person name="Klotz M.G."/>
            <person name="Stein L.Y."/>
            <person name="Lee C.K."/>
            <person name="Wu D."/>
            <person name="Robinson J.M."/>
            <person name="Khouri H.M."/>
            <person name="Eisen J.A."/>
            <person name="Cary S.C."/>
        </authorList>
    </citation>
    <scope>NUCLEOTIDE SEQUENCE [LARGE SCALE GENOMIC DNA]</scope>
    <source>
        <strain evidence="3">ATCC BAA-1463 / DSM 18972 / AmH</strain>
    </source>
</reference>
<dbReference type="HOGENOM" id="CLU_3273151_0_0_7"/>
<evidence type="ECO:0000313" key="3">
    <source>
        <dbReference type="Proteomes" id="UP000000448"/>
    </source>
</evidence>
<gene>
    <name evidence="2" type="ordered locus">NAMH_0288</name>
</gene>
<accession>B9L7V3</accession>